<dbReference type="InterPro" id="IPR035243">
    <property type="entry name" value="TamA_POTRA_Dom_1"/>
</dbReference>
<dbReference type="GO" id="GO:0097347">
    <property type="term" value="C:TAM protein secretion complex"/>
    <property type="evidence" value="ECO:0007669"/>
    <property type="project" value="TreeGrafter"/>
</dbReference>
<evidence type="ECO:0000256" key="2">
    <source>
        <dbReference type="ARBA" id="ARBA00010248"/>
    </source>
</evidence>
<dbReference type="PANTHER" id="PTHR12815">
    <property type="entry name" value="SORTING AND ASSEMBLY MACHINERY SAMM50 PROTEIN FAMILY MEMBER"/>
    <property type="match status" value="1"/>
</dbReference>
<evidence type="ECO:0000256" key="3">
    <source>
        <dbReference type="ARBA" id="ARBA00015419"/>
    </source>
</evidence>
<dbReference type="RefSeq" id="WP_090311441.1">
    <property type="nucleotide sequence ID" value="NZ_FNZE01000009.1"/>
</dbReference>
<organism evidence="15 16">
    <name type="scientific">Pseudomonas linyingensis</name>
    <dbReference type="NCBI Taxonomy" id="915471"/>
    <lineage>
        <taxon>Bacteria</taxon>
        <taxon>Pseudomonadati</taxon>
        <taxon>Pseudomonadota</taxon>
        <taxon>Gammaproteobacteria</taxon>
        <taxon>Pseudomonadales</taxon>
        <taxon>Pseudomonadaceae</taxon>
        <taxon>Pseudomonas</taxon>
    </lineage>
</organism>
<dbReference type="InterPro" id="IPR039910">
    <property type="entry name" value="D15-like"/>
</dbReference>
<dbReference type="Pfam" id="PF01103">
    <property type="entry name" value="Omp85"/>
    <property type="match status" value="1"/>
</dbReference>
<evidence type="ECO:0000256" key="5">
    <source>
        <dbReference type="ARBA" id="ARBA00022692"/>
    </source>
</evidence>
<dbReference type="Pfam" id="PF07244">
    <property type="entry name" value="POTRA"/>
    <property type="match status" value="1"/>
</dbReference>
<dbReference type="OrthoDB" id="9769707at2"/>
<evidence type="ECO:0000256" key="6">
    <source>
        <dbReference type="ARBA" id="ARBA00022729"/>
    </source>
</evidence>
<evidence type="ECO:0000313" key="15">
    <source>
        <dbReference type="EMBL" id="SEJ47574.1"/>
    </source>
</evidence>
<keyword evidence="6 11" id="KW-0732">Signal</keyword>
<dbReference type="InterPro" id="IPR000184">
    <property type="entry name" value="Bac_surfAg_D15"/>
</dbReference>
<evidence type="ECO:0000256" key="4">
    <source>
        <dbReference type="ARBA" id="ARBA00022452"/>
    </source>
</evidence>
<dbReference type="FunFam" id="2.40.160.50:FF:000012">
    <property type="entry name" value="Outer membrane protein Omp85 family"/>
    <property type="match status" value="1"/>
</dbReference>
<comment type="similarity">
    <text evidence="2">Belongs to the TamA family.</text>
</comment>
<dbReference type="EMBL" id="FNZE01000009">
    <property type="protein sequence ID" value="SEJ47574.1"/>
    <property type="molecule type" value="Genomic_DNA"/>
</dbReference>
<dbReference type="Gene3D" id="2.40.160.50">
    <property type="entry name" value="membrane protein fhac: a member of the omp85/tpsb transporter family"/>
    <property type="match status" value="1"/>
</dbReference>
<accession>A0A1H6Z6E6</accession>
<feature type="signal peptide" evidence="11">
    <location>
        <begin position="1"/>
        <end position="24"/>
    </location>
</feature>
<keyword evidence="16" id="KW-1185">Reference proteome</keyword>
<comment type="subcellular location">
    <subcellularLocation>
        <location evidence="1">Cell outer membrane</location>
    </subcellularLocation>
</comment>
<reference evidence="16" key="1">
    <citation type="submission" date="2016-10" db="EMBL/GenBank/DDBJ databases">
        <authorList>
            <person name="Varghese N."/>
            <person name="Submissions S."/>
        </authorList>
    </citation>
    <scope>NUCLEOTIDE SEQUENCE [LARGE SCALE GENOMIC DNA]</scope>
    <source>
        <strain evidence="16">LMG 25967</strain>
    </source>
</reference>
<dbReference type="PANTHER" id="PTHR12815:SF47">
    <property type="entry name" value="TRANSLOCATION AND ASSEMBLY MODULE SUBUNIT TAMA"/>
    <property type="match status" value="1"/>
</dbReference>
<evidence type="ECO:0000256" key="9">
    <source>
        <dbReference type="ARBA" id="ARBA00033063"/>
    </source>
</evidence>
<evidence type="ECO:0000256" key="7">
    <source>
        <dbReference type="ARBA" id="ARBA00023136"/>
    </source>
</evidence>
<evidence type="ECO:0000259" key="12">
    <source>
        <dbReference type="Pfam" id="PF01103"/>
    </source>
</evidence>
<dbReference type="Gene3D" id="3.10.20.310">
    <property type="entry name" value="membrane protein fhac"/>
    <property type="match status" value="3"/>
</dbReference>
<dbReference type="GO" id="GO:0009306">
    <property type="term" value="P:protein secretion"/>
    <property type="evidence" value="ECO:0007669"/>
    <property type="project" value="TreeGrafter"/>
</dbReference>
<evidence type="ECO:0000313" key="16">
    <source>
        <dbReference type="Proteomes" id="UP000242930"/>
    </source>
</evidence>
<sequence length="576" mass="64005">MKSIFLSAPAALLALLAATTSAAAAELEVLLSPKSKALRENVEAHIGDLGKRDAARLQRFSRHAEREAAKALQALGYYRPQIRSEVLGEGDQAVLRLHIEQGEAVRLRTVEIRVEGEAAALPSFNVQHSAKLAPGAVLDHGAYEDAKRLIRNRALRFGFFDGRFVEQSLLVDPQAGVADIRLVYESGQRYHLGEVHFEGETPFDDELLARMVPFKAGEAYDSDLIGELNRALVSSNYFEDVRVDAVPEHAEGHTIPVQVRLHTRKPRTLAAGAGYSTDVGPRLRGTWRRHWRGEQGHRLGSDFEFSSPRQSISTWYEIPLDPPLTESLRFTTGYQMEDLVDTESERLTIGAQWQHLPENEWQRIVSLRWEQERYETGEDEGRSTLLLPGIGLSRTVSDHKIDPSRGWRLQADLTGASRSLLSDTDLLHLDLLAKGLTSFAGGHRLLGRVQLGGIATNDFEAIPPSLRFFAGGDQSVRGYDYQTLSPRDSEGERVGGRYLVVGSLEYQYPLRDRWRLATFVDHGNAIDGLSDPLMTGVGIGVRWVSPVGPLRLDLAHALDEDEGSGFRIHFSMGPEL</sequence>
<evidence type="ECO:0000256" key="11">
    <source>
        <dbReference type="SAM" id="SignalP"/>
    </source>
</evidence>
<dbReference type="InterPro" id="IPR010827">
    <property type="entry name" value="BamA/TamA_POTRA"/>
</dbReference>
<keyword evidence="5" id="KW-0812">Transmembrane</keyword>
<feature type="domain" description="POTRA" evidence="13">
    <location>
        <begin position="190"/>
        <end position="260"/>
    </location>
</feature>
<evidence type="ECO:0000256" key="10">
    <source>
        <dbReference type="ARBA" id="ARBA00093548"/>
    </source>
</evidence>
<proteinExistence type="inferred from homology"/>
<evidence type="ECO:0000256" key="8">
    <source>
        <dbReference type="ARBA" id="ARBA00023237"/>
    </source>
</evidence>
<keyword evidence="8" id="KW-0998">Cell outer membrane</keyword>
<keyword evidence="7" id="KW-0472">Membrane</keyword>
<dbReference type="AlphaFoldDB" id="A0A1H6Z6E6"/>
<evidence type="ECO:0000256" key="1">
    <source>
        <dbReference type="ARBA" id="ARBA00004442"/>
    </source>
</evidence>
<dbReference type="Pfam" id="PF17243">
    <property type="entry name" value="POTRA_TamA_1"/>
    <property type="match status" value="1"/>
</dbReference>
<dbReference type="Proteomes" id="UP000242930">
    <property type="component" value="Unassembled WGS sequence"/>
</dbReference>
<protein>
    <recommendedName>
        <fullName evidence="3">Translocation and assembly module subunit TamA</fullName>
    </recommendedName>
    <alternativeName>
        <fullName evidence="9">Autotransporter assembly factor TamA</fullName>
    </alternativeName>
</protein>
<evidence type="ECO:0000259" key="14">
    <source>
        <dbReference type="Pfam" id="PF17243"/>
    </source>
</evidence>
<keyword evidence="4" id="KW-1134">Transmembrane beta strand</keyword>
<dbReference type="STRING" id="915471.SAMN05216201_109128"/>
<evidence type="ECO:0000259" key="13">
    <source>
        <dbReference type="Pfam" id="PF07244"/>
    </source>
</evidence>
<feature type="domain" description="TamA POTRA" evidence="14">
    <location>
        <begin position="31"/>
        <end position="100"/>
    </location>
</feature>
<dbReference type="GO" id="GO:0009279">
    <property type="term" value="C:cell outer membrane"/>
    <property type="evidence" value="ECO:0007669"/>
    <property type="project" value="UniProtKB-SubCell"/>
</dbReference>
<feature type="chain" id="PRO_5017466154" description="Translocation and assembly module subunit TamA" evidence="11">
    <location>
        <begin position="25"/>
        <end position="576"/>
    </location>
</feature>
<feature type="domain" description="Bacterial surface antigen (D15)" evidence="12">
    <location>
        <begin position="324"/>
        <end position="573"/>
    </location>
</feature>
<name>A0A1H6Z6E6_9PSED</name>
<gene>
    <name evidence="15" type="ORF">SAMN05216201_109128</name>
</gene>
<comment type="subunit">
    <text evidence="10">Interacts with TamB to form the translocation and assembly module (TAM).</text>
</comment>